<proteinExistence type="inferred from homology"/>
<dbReference type="GO" id="GO:0042938">
    <property type="term" value="P:dipeptide transport"/>
    <property type="evidence" value="ECO:0007669"/>
    <property type="project" value="TreeGrafter"/>
</dbReference>
<dbReference type="PANTHER" id="PTHR30290">
    <property type="entry name" value="PERIPLASMIC BINDING COMPONENT OF ABC TRANSPORTER"/>
    <property type="match status" value="1"/>
</dbReference>
<dbReference type="Proteomes" id="UP000315439">
    <property type="component" value="Unassembled WGS sequence"/>
</dbReference>
<dbReference type="PIRSF" id="PIRSF002741">
    <property type="entry name" value="MppA"/>
    <property type="match status" value="1"/>
</dbReference>
<comment type="similarity">
    <text evidence="1">Belongs to the bacterial solute-binding protein 5 family.</text>
</comment>
<dbReference type="OrthoDB" id="9801912at2"/>
<dbReference type="PROSITE" id="PS51257">
    <property type="entry name" value="PROKAR_LIPOPROTEIN"/>
    <property type="match status" value="1"/>
</dbReference>
<evidence type="ECO:0000259" key="3">
    <source>
        <dbReference type="Pfam" id="PF00496"/>
    </source>
</evidence>
<evidence type="ECO:0000256" key="2">
    <source>
        <dbReference type="ARBA" id="ARBA00022729"/>
    </source>
</evidence>
<evidence type="ECO:0000256" key="1">
    <source>
        <dbReference type="ARBA" id="ARBA00005695"/>
    </source>
</evidence>
<dbReference type="GO" id="GO:1904680">
    <property type="term" value="F:peptide transmembrane transporter activity"/>
    <property type="evidence" value="ECO:0007669"/>
    <property type="project" value="TreeGrafter"/>
</dbReference>
<reference evidence="4 5" key="1">
    <citation type="submission" date="2019-07" db="EMBL/GenBank/DDBJ databases">
        <title>Draft genome for Aliikangiella sp. M105.</title>
        <authorList>
            <person name="Wang G."/>
        </authorList>
    </citation>
    <scope>NUCLEOTIDE SEQUENCE [LARGE SCALE GENOMIC DNA]</scope>
    <source>
        <strain evidence="4 5">M105</strain>
    </source>
</reference>
<comment type="caution">
    <text evidence="4">The sequence shown here is derived from an EMBL/GenBank/DDBJ whole genome shotgun (WGS) entry which is preliminary data.</text>
</comment>
<dbReference type="PANTHER" id="PTHR30290:SF38">
    <property type="entry name" value="D,D-DIPEPTIDE-BINDING PERIPLASMIC PROTEIN DDPA-RELATED"/>
    <property type="match status" value="1"/>
</dbReference>
<dbReference type="GO" id="GO:0030288">
    <property type="term" value="C:outer membrane-bounded periplasmic space"/>
    <property type="evidence" value="ECO:0007669"/>
    <property type="project" value="TreeGrafter"/>
</dbReference>
<dbReference type="EMBL" id="VIKS01000010">
    <property type="protein sequence ID" value="TQV86612.1"/>
    <property type="molecule type" value="Genomic_DNA"/>
</dbReference>
<dbReference type="SUPFAM" id="SSF53850">
    <property type="entry name" value="Periplasmic binding protein-like II"/>
    <property type="match status" value="1"/>
</dbReference>
<dbReference type="Pfam" id="PF00496">
    <property type="entry name" value="SBP_bac_5"/>
    <property type="match status" value="1"/>
</dbReference>
<evidence type="ECO:0000313" key="5">
    <source>
        <dbReference type="Proteomes" id="UP000315439"/>
    </source>
</evidence>
<feature type="domain" description="Solute-binding protein family 5" evidence="3">
    <location>
        <begin position="72"/>
        <end position="451"/>
    </location>
</feature>
<dbReference type="Gene3D" id="3.10.105.10">
    <property type="entry name" value="Dipeptide-binding Protein, Domain 3"/>
    <property type="match status" value="1"/>
</dbReference>
<protein>
    <submittedName>
        <fullName evidence="4">ABC transporter substrate-binding protein</fullName>
    </submittedName>
</protein>
<keyword evidence="5" id="KW-1185">Reference proteome</keyword>
<organism evidence="4 5">
    <name type="scientific">Aliikangiella coralliicola</name>
    <dbReference type="NCBI Taxonomy" id="2592383"/>
    <lineage>
        <taxon>Bacteria</taxon>
        <taxon>Pseudomonadati</taxon>
        <taxon>Pseudomonadota</taxon>
        <taxon>Gammaproteobacteria</taxon>
        <taxon>Oceanospirillales</taxon>
        <taxon>Pleioneaceae</taxon>
        <taxon>Aliikangiella</taxon>
    </lineage>
</organism>
<dbReference type="InterPro" id="IPR039424">
    <property type="entry name" value="SBP_5"/>
</dbReference>
<dbReference type="GO" id="GO:0043190">
    <property type="term" value="C:ATP-binding cassette (ABC) transporter complex"/>
    <property type="evidence" value="ECO:0007669"/>
    <property type="project" value="InterPro"/>
</dbReference>
<dbReference type="InterPro" id="IPR000914">
    <property type="entry name" value="SBP_5_dom"/>
</dbReference>
<gene>
    <name evidence="4" type="ORF">FLL46_17080</name>
</gene>
<dbReference type="CDD" id="cd08493">
    <property type="entry name" value="PBP2_DppA_like"/>
    <property type="match status" value="1"/>
</dbReference>
<sequence>MRFLNIIVVISLISACQYQKKANVRDDVLVYCSEGSPQTFNPQLSTSGTTFDASSRTLYNRLVEFKPGSTLIEPALATHWTISADGKEYIFDLRTDVKFHTTANFKPTRPFNADDVLFSFERQWQKDHPFHNTSKLGYRYFESMGMGGLIESIEKISSHKIKFRLSRAESPFLASLAMDFASILSAEYAQQLAQQNKVEIIDSKPVGTGPFQLVRYQPDAYIRYKAHPDYWQGKQRLNNLVFAITPDPSLRFARLVAGECDVMANPLPVHITSAEQFQSARVISEAGLNIAYLSMNTTKPPFNNHLVRHAINHAINKNSIINAVYQKTATEAKNPIPPNMWAYNKSIKDFEFSPEKARKLLSEAGYANGFNMTISTMSAQRAYNPNAKKMAELIQQNLRDIGINVDIETYEYGAFLYKVRKGEHHSALLGWTGDNGDPDNFFTPLLSCAGTMTGTNSSFWCDPQFNQLIHQARSQTRVKSRTQLYQQAQRVFKQASPWVPIAHATQHLIINPRVKNFAIIPTGGVYFKDVYLENSEVLNDE</sequence>
<accession>A0A545UAW5</accession>
<dbReference type="Gene3D" id="3.40.190.10">
    <property type="entry name" value="Periplasmic binding protein-like II"/>
    <property type="match status" value="1"/>
</dbReference>
<keyword evidence="2" id="KW-0732">Signal</keyword>
<dbReference type="Gene3D" id="3.90.76.10">
    <property type="entry name" value="Dipeptide-binding Protein, Domain 1"/>
    <property type="match status" value="1"/>
</dbReference>
<name>A0A545UAW5_9GAMM</name>
<evidence type="ECO:0000313" key="4">
    <source>
        <dbReference type="EMBL" id="TQV86612.1"/>
    </source>
</evidence>
<dbReference type="AlphaFoldDB" id="A0A545UAW5"/>
<dbReference type="InterPro" id="IPR030678">
    <property type="entry name" value="Peptide/Ni-bd"/>
</dbReference>